<evidence type="ECO:0000313" key="2">
    <source>
        <dbReference type="EMBL" id="QSZ66711.1"/>
    </source>
</evidence>
<sequence length="242" mass="27045">MKENLEKVQEHYDHVAEVYDSRYGGDVGERYHGHIREQVMCCLPKGGDLLDIGCGTGLFMKYYLANGGGRAVGLDLSPAMVQEGRSRNRLEHLITGTADYLPFRDNSFDAVSSILAFSYVQDPAKVLDEVYRVLRPGGRVAICTLGHNLFTAALPAVYKIGEKVHWGRVGVGDFDEHYYSDEEICALFTAAGFSKVETHHCSFAHVNLSKPLFNAARRFEPFVERRVPYLAFNLCASGKKEE</sequence>
<accession>A0A8A3S4P8</accession>
<name>A0A8A3S4P8_9EURY</name>
<dbReference type="GO" id="GO:0032259">
    <property type="term" value="P:methylation"/>
    <property type="evidence" value="ECO:0007669"/>
    <property type="project" value="UniProtKB-KW"/>
</dbReference>
<dbReference type="Proteomes" id="UP001042704">
    <property type="component" value="Chromosome"/>
</dbReference>
<dbReference type="GeneID" id="76423493"/>
<keyword evidence="3" id="KW-1185">Reference proteome</keyword>
<organism evidence="2 3">
    <name type="scientific">Methanofollis aquaemaris</name>
    <dbReference type="NCBI Taxonomy" id="126734"/>
    <lineage>
        <taxon>Archaea</taxon>
        <taxon>Methanobacteriati</taxon>
        <taxon>Methanobacteriota</taxon>
        <taxon>Stenosarchaea group</taxon>
        <taxon>Methanomicrobia</taxon>
        <taxon>Methanomicrobiales</taxon>
        <taxon>Methanomicrobiaceae</taxon>
        <taxon>Methanofollis</taxon>
    </lineage>
</organism>
<dbReference type="GO" id="GO:0008757">
    <property type="term" value="F:S-adenosylmethionine-dependent methyltransferase activity"/>
    <property type="evidence" value="ECO:0007669"/>
    <property type="project" value="InterPro"/>
</dbReference>
<dbReference type="Gene3D" id="3.40.50.150">
    <property type="entry name" value="Vaccinia Virus protein VP39"/>
    <property type="match status" value="1"/>
</dbReference>
<protein>
    <submittedName>
        <fullName evidence="2">Methyltransferase domain-containing protein</fullName>
    </submittedName>
</protein>
<evidence type="ECO:0000259" key="1">
    <source>
        <dbReference type="Pfam" id="PF08241"/>
    </source>
</evidence>
<dbReference type="RefSeq" id="WP_265582074.1">
    <property type="nucleotide sequence ID" value="NZ_CP036172.1"/>
</dbReference>
<dbReference type="SUPFAM" id="SSF53335">
    <property type="entry name" value="S-adenosyl-L-methionine-dependent methyltransferases"/>
    <property type="match status" value="1"/>
</dbReference>
<dbReference type="InterPro" id="IPR013216">
    <property type="entry name" value="Methyltransf_11"/>
</dbReference>
<dbReference type="PANTHER" id="PTHR43591">
    <property type="entry name" value="METHYLTRANSFERASE"/>
    <property type="match status" value="1"/>
</dbReference>
<dbReference type="AlphaFoldDB" id="A0A8A3S4P8"/>
<feature type="domain" description="Methyltransferase type 11" evidence="1">
    <location>
        <begin position="50"/>
        <end position="142"/>
    </location>
</feature>
<dbReference type="InterPro" id="IPR029063">
    <property type="entry name" value="SAM-dependent_MTases_sf"/>
</dbReference>
<keyword evidence="2" id="KW-0489">Methyltransferase</keyword>
<dbReference type="EMBL" id="CP036172">
    <property type="protein sequence ID" value="QSZ66711.1"/>
    <property type="molecule type" value="Genomic_DNA"/>
</dbReference>
<reference evidence="2" key="1">
    <citation type="journal article" date="2001" name="Int. J. Syst. Evol. Microbiol.">
        <title>Methanofollis aquaemaris sp. nov., a methanogen isolated from an aquaculture fish pond.</title>
        <authorList>
            <person name="Lai M.C."/>
            <person name="Chen S.C."/>
        </authorList>
    </citation>
    <scope>NUCLEOTIDE SEQUENCE</scope>
    <source>
        <strain evidence="2">N2F9704</strain>
    </source>
</reference>
<dbReference type="CDD" id="cd02440">
    <property type="entry name" value="AdoMet_MTases"/>
    <property type="match status" value="1"/>
</dbReference>
<evidence type="ECO:0000313" key="3">
    <source>
        <dbReference type="Proteomes" id="UP001042704"/>
    </source>
</evidence>
<dbReference type="Pfam" id="PF08241">
    <property type="entry name" value="Methyltransf_11"/>
    <property type="match status" value="1"/>
</dbReference>
<reference evidence="2" key="2">
    <citation type="submission" date="2019-02" db="EMBL/GenBank/DDBJ databases">
        <authorList>
            <person name="Chen S.-C."/>
            <person name="Chien H.-H."/>
            <person name="Lai M.-C."/>
        </authorList>
    </citation>
    <scope>NUCLEOTIDE SEQUENCE</scope>
    <source>
        <strain evidence="2">N2F9704</strain>
    </source>
</reference>
<dbReference type="KEGG" id="maqe:RJ40_03985"/>
<proteinExistence type="predicted"/>
<keyword evidence="2" id="KW-0808">Transferase</keyword>
<gene>
    <name evidence="2" type="ORF">RJ40_03985</name>
</gene>